<organism evidence="2 3">
    <name type="scientific">Platanthera zijinensis</name>
    <dbReference type="NCBI Taxonomy" id="2320716"/>
    <lineage>
        <taxon>Eukaryota</taxon>
        <taxon>Viridiplantae</taxon>
        <taxon>Streptophyta</taxon>
        <taxon>Embryophyta</taxon>
        <taxon>Tracheophyta</taxon>
        <taxon>Spermatophyta</taxon>
        <taxon>Magnoliopsida</taxon>
        <taxon>Liliopsida</taxon>
        <taxon>Asparagales</taxon>
        <taxon>Orchidaceae</taxon>
        <taxon>Orchidoideae</taxon>
        <taxon>Orchideae</taxon>
        <taxon>Orchidinae</taxon>
        <taxon>Platanthera</taxon>
    </lineage>
</organism>
<feature type="region of interest" description="Disordered" evidence="1">
    <location>
        <begin position="187"/>
        <end position="250"/>
    </location>
</feature>
<dbReference type="EMBL" id="JBBWWQ010000005">
    <property type="protein sequence ID" value="KAK8946581.1"/>
    <property type="molecule type" value="Genomic_DNA"/>
</dbReference>
<feature type="compositionally biased region" description="Basic and acidic residues" evidence="1">
    <location>
        <begin position="224"/>
        <end position="244"/>
    </location>
</feature>
<gene>
    <name evidence="2" type="ORF">KSP39_PZI007275</name>
</gene>
<accession>A0AAP0BPB2</accession>
<evidence type="ECO:0000313" key="2">
    <source>
        <dbReference type="EMBL" id="KAK8946581.1"/>
    </source>
</evidence>
<reference evidence="2 3" key="1">
    <citation type="journal article" date="2022" name="Nat. Plants">
        <title>Genomes of leafy and leafless Platanthera orchids illuminate the evolution of mycoheterotrophy.</title>
        <authorList>
            <person name="Li M.H."/>
            <person name="Liu K.W."/>
            <person name="Li Z."/>
            <person name="Lu H.C."/>
            <person name="Ye Q.L."/>
            <person name="Zhang D."/>
            <person name="Wang J.Y."/>
            <person name="Li Y.F."/>
            <person name="Zhong Z.M."/>
            <person name="Liu X."/>
            <person name="Yu X."/>
            <person name="Liu D.K."/>
            <person name="Tu X.D."/>
            <person name="Liu B."/>
            <person name="Hao Y."/>
            <person name="Liao X.Y."/>
            <person name="Jiang Y.T."/>
            <person name="Sun W.H."/>
            <person name="Chen J."/>
            <person name="Chen Y.Q."/>
            <person name="Ai Y."/>
            <person name="Zhai J.W."/>
            <person name="Wu S.S."/>
            <person name="Zhou Z."/>
            <person name="Hsiao Y.Y."/>
            <person name="Wu W.L."/>
            <person name="Chen Y.Y."/>
            <person name="Lin Y.F."/>
            <person name="Hsu J.L."/>
            <person name="Li C.Y."/>
            <person name="Wang Z.W."/>
            <person name="Zhao X."/>
            <person name="Zhong W.Y."/>
            <person name="Ma X.K."/>
            <person name="Ma L."/>
            <person name="Huang J."/>
            <person name="Chen G.Z."/>
            <person name="Huang M.Z."/>
            <person name="Huang L."/>
            <person name="Peng D.H."/>
            <person name="Luo Y.B."/>
            <person name="Zou S.Q."/>
            <person name="Chen S.P."/>
            <person name="Lan S."/>
            <person name="Tsai W.C."/>
            <person name="Van de Peer Y."/>
            <person name="Liu Z.J."/>
        </authorList>
    </citation>
    <scope>NUCLEOTIDE SEQUENCE [LARGE SCALE GENOMIC DNA]</scope>
    <source>
        <strain evidence="2">Lor287</strain>
    </source>
</reference>
<comment type="caution">
    <text evidence="2">The sequence shown here is derived from an EMBL/GenBank/DDBJ whole genome shotgun (WGS) entry which is preliminary data.</text>
</comment>
<proteinExistence type="predicted"/>
<protein>
    <submittedName>
        <fullName evidence="2">Uncharacterized protein</fullName>
    </submittedName>
</protein>
<sequence length="355" mass="40071">MQSINGNDNIVVLNGGLESKEDQTYSENQKNVCSDIVDDLLMTDANDFEPAVHVVEPAVTDVIVSVSDAPAALVISIATIVSTSVSISAAYVTTAASATSTKQSKQQKEYIKRINELYDNPQSSDSEKFRIDSDDSSITIARKRKARSKALKRVPPKRVKDDNDIPYYFLHDCPITEPWMQFSKNQLKAMKKKRKFDKGSSHHHHPPPPPSPDAGTGGGPFPYKLKEIVTSRAPPDDTINRYEPSDPFEDPVNNPLSWTVRMKELAALDQIKKVREHGKDTSNITTLSEQRKKELERYSLKKFFDPESYMKLHPEAVVPRPKYQTSLGDVDDRRSKKEALNPTIEILFKKREEKE</sequence>
<evidence type="ECO:0000256" key="1">
    <source>
        <dbReference type="SAM" id="MobiDB-lite"/>
    </source>
</evidence>
<keyword evidence="3" id="KW-1185">Reference proteome</keyword>
<evidence type="ECO:0000313" key="3">
    <source>
        <dbReference type="Proteomes" id="UP001418222"/>
    </source>
</evidence>
<feature type="compositionally biased region" description="Basic residues" evidence="1">
    <location>
        <begin position="189"/>
        <end position="206"/>
    </location>
</feature>
<dbReference type="AlphaFoldDB" id="A0AAP0BPB2"/>
<dbReference type="Proteomes" id="UP001418222">
    <property type="component" value="Unassembled WGS sequence"/>
</dbReference>
<name>A0AAP0BPB2_9ASPA</name>